<keyword evidence="3" id="KW-1003">Cell membrane</keyword>
<evidence type="ECO:0000256" key="1">
    <source>
        <dbReference type="ARBA" id="ARBA00004202"/>
    </source>
</evidence>
<comment type="similarity">
    <text evidence="2">Belongs to the CDP-glycerol glycerophosphotransferase family.</text>
</comment>
<accession>A0A2Z2M8J0</accession>
<evidence type="ECO:0000313" key="8">
    <source>
        <dbReference type="Proteomes" id="UP000250134"/>
    </source>
</evidence>
<dbReference type="OrthoDB" id="46222at2157"/>
<keyword evidence="4 7" id="KW-0808">Transferase</keyword>
<evidence type="ECO:0000256" key="4">
    <source>
        <dbReference type="ARBA" id="ARBA00022679"/>
    </source>
</evidence>
<comment type="subcellular location">
    <subcellularLocation>
        <location evidence="1">Cell membrane</location>
        <topology evidence="1">Peripheral membrane protein</topology>
    </subcellularLocation>
</comment>
<proteinExistence type="inferred from homology"/>
<dbReference type="Pfam" id="PF04464">
    <property type="entry name" value="Glyphos_transf"/>
    <property type="match status" value="1"/>
</dbReference>
<dbReference type="GO" id="GO:0047355">
    <property type="term" value="F:CDP-glycerol glycerophosphotransferase activity"/>
    <property type="evidence" value="ECO:0007669"/>
    <property type="project" value="InterPro"/>
</dbReference>
<dbReference type="EMBL" id="CP014855">
    <property type="protein sequence ID" value="ASJ01663.1"/>
    <property type="molecule type" value="Genomic_DNA"/>
</dbReference>
<evidence type="ECO:0000256" key="6">
    <source>
        <dbReference type="ARBA" id="ARBA00023136"/>
    </source>
</evidence>
<dbReference type="Gene3D" id="3.40.50.11820">
    <property type="match status" value="1"/>
</dbReference>
<evidence type="ECO:0000256" key="3">
    <source>
        <dbReference type="ARBA" id="ARBA00022475"/>
    </source>
</evidence>
<dbReference type="GO" id="GO:0005886">
    <property type="term" value="C:plasma membrane"/>
    <property type="evidence" value="ECO:0007669"/>
    <property type="project" value="UniProtKB-SubCell"/>
</dbReference>
<dbReference type="KEGG" id="tgg:A3K92_09315"/>
<dbReference type="InterPro" id="IPR051612">
    <property type="entry name" value="Teichoic_Acid_Biosynth"/>
</dbReference>
<dbReference type="InterPro" id="IPR007554">
    <property type="entry name" value="Glycerophosphate_synth"/>
</dbReference>
<dbReference type="PANTHER" id="PTHR37316">
    <property type="entry name" value="TEICHOIC ACID GLYCEROL-PHOSPHATE PRIMASE"/>
    <property type="match status" value="1"/>
</dbReference>
<evidence type="ECO:0000313" key="7">
    <source>
        <dbReference type="EMBL" id="ASJ01663.1"/>
    </source>
</evidence>
<dbReference type="SUPFAM" id="SSF53756">
    <property type="entry name" value="UDP-Glycosyltransferase/glycogen phosphorylase"/>
    <property type="match status" value="1"/>
</dbReference>
<dbReference type="Gene3D" id="3.40.50.12580">
    <property type="match status" value="1"/>
</dbReference>
<organism evidence="7 8">
    <name type="scientific">Thermococcus gorgonarius</name>
    <dbReference type="NCBI Taxonomy" id="71997"/>
    <lineage>
        <taxon>Archaea</taxon>
        <taxon>Methanobacteriati</taxon>
        <taxon>Methanobacteriota</taxon>
        <taxon>Thermococci</taxon>
        <taxon>Thermococcales</taxon>
        <taxon>Thermococcaceae</taxon>
        <taxon>Thermococcus</taxon>
    </lineage>
</organism>
<dbReference type="InterPro" id="IPR043149">
    <property type="entry name" value="TagF_N"/>
</dbReference>
<dbReference type="PANTHER" id="PTHR37316:SF3">
    <property type="entry name" value="TEICHOIC ACID GLYCEROL-PHOSPHATE TRANSFERASE"/>
    <property type="match status" value="1"/>
</dbReference>
<dbReference type="AlphaFoldDB" id="A0A2Z2M8J0"/>
<keyword evidence="5" id="KW-0777">Teichoic acid biosynthesis</keyword>
<dbReference type="InterPro" id="IPR043148">
    <property type="entry name" value="TagF_C"/>
</dbReference>
<protein>
    <submittedName>
        <fullName evidence="7">CDP-glycerol glycerophosphotransferase</fullName>
    </submittedName>
</protein>
<name>A0A2Z2M8J0_THEGO</name>
<sequence length="396" mass="45782">MTMNRVKLQFLASRITSLANTIPKDENRIIFYSTPDVSDNALTLFKYVHNLNKGHELVWLLNNPRKHVVTVLQEKYPEVKTVPLYSLQGLKELIRAKFIVTTDVLPVTPHLGQRVIQLWHGLPGKKTGYEHPLGIKDLYLYMDRWTTDFVTTSELVVGAFVRQFMINPRKFRILGQPRNDGMFTNLKCSRELLSEILSIDVEKYDHIILYAPTYRYTSYLKDFEASVRVVKSLLNERFAEFLQRSNTLLVIKPHKLVADAIAPKIKNSGNIRLLTDEPLAEHFLTINDIMGAFDVLITDYSSIYEDYILLERPVVFYLPDRRELEAKSGFLLPYEFFAPGAKPEDVEGLISALTAYIDDPKRDLEWRKTIKSLLYEVGDDDKSSERVYKRLIKGDS</sequence>
<evidence type="ECO:0000256" key="2">
    <source>
        <dbReference type="ARBA" id="ARBA00010488"/>
    </source>
</evidence>
<keyword evidence="6" id="KW-0472">Membrane</keyword>
<evidence type="ECO:0000256" key="5">
    <source>
        <dbReference type="ARBA" id="ARBA00022944"/>
    </source>
</evidence>
<reference evidence="7 8" key="1">
    <citation type="submission" date="2016-03" db="EMBL/GenBank/DDBJ databases">
        <title>Complete genome sequence of Thermococcus gorgonarius.</title>
        <authorList>
            <person name="Oger P.M."/>
        </authorList>
    </citation>
    <scope>NUCLEOTIDE SEQUENCE [LARGE SCALE GENOMIC DNA]</scope>
    <source>
        <strain evidence="7 8">W-12</strain>
    </source>
</reference>
<gene>
    <name evidence="7" type="ORF">A3K92_09315</name>
</gene>
<keyword evidence="8" id="KW-1185">Reference proteome</keyword>
<dbReference type="Proteomes" id="UP000250134">
    <property type="component" value="Chromosome"/>
</dbReference>